<dbReference type="PANTHER" id="PTHR34203">
    <property type="entry name" value="METHYLTRANSFERASE, FKBM FAMILY PROTEIN"/>
    <property type="match status" value="1"/>
</dbReference>
<dbReference type="Gene3D" id="3.40.50.150">
    <property type="entry name" value="Vaccinia Virus protein VP39"/>
    <property type="match status" value="1"/>
</dbReference>
<dbReference type="GO" id="GO:0008168">
    <property type="term" value="F:methyltransferase activity"/>
    <property type="evidence" value="ECO:0007669"/>
    <property type="project" value="UniProtKB-KW"/>
</dbReference>
<dbReference type="STRING" id="645990.SAMN00120144_2918"/>
<keyword evidence="2" id="KW-0489">Methyltransferase</keyword>
<dbReference type="NCBIfam" id="TIGR01444">
    <property type="entry name" value="fkbM_fam"/>
    <property type="match status" value="1"/>
</dbReference>
<evidence type="ECO:0000313" key="3">
    <source>
        <dbReference type="Proteomes" id="UP000192266"/>
    </source>
</evidence>
<keyword evidence="3" id="KW-1185">Reference proteome</keyword>
<dbReference type="AlphaFoldDB" id="A0A1W1VJJ9"/>
<dbReference type="SUPFAM" id="SSF53335">
    <property type="entry name" value="S-adenosyl-L-methionine-dependent methyltransferases"/>
    <property type="match status" value="1"/>
</dbReference>
<name>A0A1W1VJJ9_9BACT</name>
<feature type="domain" description="Methyltransferase FkbM" evidence="1">
    <location>
        <begin position="101"/>
        <end position="268"/>
    </location>
</feature>
<evidence type="ECO:0000259" key="1">
    <source>
        <dbReference type="Pfam" id="PF05050"/>
    </source>
</evidence>
<reference evidence="2 3" key="1">
    <citation type="submission" date="2017-04" db="EMBL/GenBank/DDBJ databases">
        <authorList>
            <person name="Afonso C.L."/>
            <person name="Miller P.J."/>
            <person name="Scott M.A."/>
            <person name="Spackman E."/>
            <person name="Goraichik I."/>
            <person name="Dimitrov K.M."/>
            <person name="Suarez D.L."/>
            <person name="Swayne D.E."/>
        </authorList>
    </citation>
    <scope>NUCLEOTIDE SEQUENCE [LARGE SCALE GENOMIC DNA]</scope>
    <source>
        <strain evidence="2 3">DSM 11622</strain>
    </source>
</reference>
<dbReference type="EMBL" id="FWWW01000062">
    <property type="protein sequence ID" value="SMB93231.1"/>
    <property type="molecule type" value="Genomic_DNA"/>
</dbReference>
<dbReference type="GO" id="GO:0032259">
    <property type="term" value="P:methylation"/>
    <property type="evidence" value="ECO:0007669"/>
    <property type="project" value="UniProtKB-KW"/>
</dbReference>
<organism evidence="2 3">
    <name type="scientific">Hymenobacter roseosalivarius DSM 11622</name>
    <dbReference type="NCBI Taxonomy" id="645990"/>
    <lineage>
        <taxon>Bacteria</taxon>
        <taxon>Pseudomonadati</taxon>
        <taxon>Bacteroidota</taxon>
        <taxon>Cytophagia</taxon>
        <taxon>Cytophagales</taxon>
        <taxon>Hymenobacteraceae</taxon>
        <taxon>Hymenobacter</taxon>
    </lineage>
</organism>
<gene>
    <name evidence="2" type="ORF">SAMN00120144_2918</name>
</gene>
<dbReference type="RefSeq" id="WP_084444865.1">
    <property type="nucleotide sequence ID" value="NZ_FWWW01000062.1"/>
</dbReference>
<dbReference type="InterPro" id="IPR006342">
    <property type="entry name" value="FkbM_mtfrase"/>
</dbReference>
<dbReference type="Pfam" id="PF05050">
    <property type="entry name" value="Methyltransf_21"/>
    <property type="match status" value="1"/>
</dbReference>
<keyword evidence="2" id="KW-0808">Transferase</keyword>
<dbReference type="PANTHER" id="PTHR34203:SF15">
    <property type="entry name" value="SLL1173 PROTEIN"/>
    <property type="match status" value="1"/>
</dbReference>
<evidence type="ECO:0000313" key="2">
    <source>
        <dbReference type="EMBL" id="SMB93231.1"/>
    </source>
</evidence>
<sequence length="302" mass="33333">MNTDLLHQLERVEQLATASKLLRLLRAPGRYLYAIGFRLLRYRATKKGVMKQAATFFGTPMMVVLPAGTDIYLTGGKSHDSEIRLARFLIQRLQPGDVFADVGAHFGYFSLLAARLVGPKGQVVAFEASATTHAVLAQNVAASAVVQAHHCAVSDQQETISFYEFPILYNEFNSLDVTQFEDEKWFKEFKPTKITVPAVTLDAFFASPSPVPAVLKIDVEGAELKVIRGAAKLLERAAPAVVLEYLEPKRHNTGHQQAAALLRELGYQSHRIGADGQLIVCADLDAYLQAEQIDSDNFVFVK</sequence>
<proteinExistence type="predicted"/>
<dbReference type="Proteomes" id="UP000192266">
    <property type="component" value="Unassembled WGS sequence"/>
</dbReference>
<dbReference type="InterPro" id="IPR029063">
    <property type="entry name" value="SAM-dependent_MTases_sf"/>
</dbReference>
<dbReference type="InterPro" id="IPR052514">
    <property type="entry name" value="SAM-dependent_MTase"/>
</dbReference>
<protein>
    <submittedName>
        <fullName evidence="2">Methyltransferase FkbM family</fullName>
    </submittedName>
</protein>
<accession>A0A1W1VJJ9</accession>
<dbReference type="OrthoDB" id="9812600at2"/>